<keyword evidence="3" id="KW-1185">Reference proteome</keyword>
<sequence length="174" mass="18729">MGSSPRFAWWRLGGFAVLAVFVAIGLVRPETTMNRANPLSAIDLVIHEAGHVLFGSFGNELIMFLGGSALQVLVPVGFAASFALRRDSFAAAVMGLWAAYNLADVAVYVADAPLRALPLLTDDPDTHDWYNIFSSVGHLEFAAPTARALFALAWVTLAIATFAVLWSHLPRDEG</sequence>
<evidence type="ECO:0008006" key="4">
    <source>
        <dbReference type="Google" id="ProtNLM"/>
    </source>
</evidence>
<evidence type="ECO:0000313" key="2">
    <source>
        <dbReference type="EMBL" id="PYE56205.1"/>
    </source>
</evidence>
<dbReference type="RefSeq" id="WP_110884735.1">
    <property type="nucleotide sequence ID" value="NZ_QJSX01000001.1"/>
</dbReference>
<organism evidence="2 3">
    <name type="scientific">Deinococcus yavapaiensis KR-236</name>
    <dbReference type="NCBI Taxonomy" id="694435"/>
    <lineage>
        <taxon>Bacteria</taxon>
        <taxon>Thermotogati</taxon>
        <taxon>Deinococcota</taxon>
        <taxon>Deinococci</taxon>
        <taxon>Deinococcales</taxon>
        <taxon>Deinococcaceae</taxon>
        <taxon>Deinococcus</taxon>
    </lineage>
</organism>
<protein>
    <recommendedName>
        <fullName evidence="4">Peptidase M50B-like protein</fullName>
    </recommendedName>
</protein>
<comment type="caution">
    <text evidence="2">The sequence shown here is derived from an EMBL/GenBank/DDBJ whole genome shotgun (WGS) entry which is preliminary data.</text>
</comment>
<gene>
    <name evidence="2" type="ORF">DES52_1019</name>
</gene>
<feature type="transmembrane region" description="Helical" evidence="1">
    <location>
        <begin position="89"/>
        <end position="110"/>
    </location>
</feature>
<feature type="transmembrane region" description="Helical" evidence="1">
    <location>
        <begin position="7"/>
        <end position="27"/>
    </location>
</feature>
<feature type="transmembrane region" description="Helical" evidence="1">
    <location>
        <begin position="61"/>
        <end position="82"/>
    </location>
</feature>
<accession>A0A318SGH3</accession>
<evidence type="ECO:0000256" key="1">
    <source>
        <dbReference type="SAM" id="Phobius"/>
    </source>
</evidence>
<reference evidence="2 3" key="1">
    <citation type="submission" date="2018-06" db="EMBL/GenBank/DDBJ databases">
        <title>Genomic Encyclopedia of Type Strains, Phase IV (KMG-IV): sequencing the most valuable type-strain genomes for metagenomic binning, comparative biology and taxonomic classification.</title>
        <authorList>
            <person name="Goeker M."/>
        </authorList>
    </citation>
    <scope>NUCLEOTIDE SEQUENCE [LARGE SCALE GENOMIC DNA]</scope>
    <source>
        <strain evidence="2 3">DSM 18048</strain>
    </source>
</reference>
<keyword evidence="1" id="KW-0472">Membrane</keyword>
<proteinExistence type="predicted"/>
<dbReference type="Proteomes" id="UP000248326">
    <property type="component" value="Unassembled WGS sequence"/>
</dbReference>
<dbReference type="AlphaFoldDB" id="A0A318SGH3"/>
<name>A0A318SGH3_9DEIO</name>
<evidence type="ECO:0000313" key="3">
    <source>
        <dbReference type="Proteomes" id="UP000248326"/>
    </source>
</evidence>
<feature type="transmembrane region" description="Helical" evidence="1">
    <location>
        <begin position="148"/>
        <end position="169"/>
    </location>
</feature>
<keyword evidence="1" id="KW-1133">Transmembrane helix</keyword>
<keyword evidence="1" id="KW-0812">Transmembrane</keyword>
<dbReference type="EMBL" id="QJSX01000001">
    <property type="protein sequence ID" value="PYE56205.1"/>
    <property type="molecule type" value="Genomic_DNA"/>
</dbReference>
<dbReference type="OrthoDB" id="9801221at2"/>